<reference evidence="2 3" key="1">
    <citation type="submission" date="2018-03" db="EMBL/GenBank/DDBJ databases">
        <title>Diversity of phytobeneficial traits revealed by whole-genome analysis of worldwide-isolated phenazine-producing Pseudomonas spp.</title>
        <authorList>
            <person name="Biessy A."/>
            <person name="Novinscak A."/>
            <person name="Blom J."/>
            <person name="Leger G."/>
            <person name="Thomashow L.S."/>
            <person name="Cazorla F.M."/>
            <person name="Josic D."/>
            <person name="Filion M."/>
        </authorList>
    </citation>
    <scope>NUCLEOTIDE SEQUENCE [LARGE SCALE GENOMIC DNA]</scope>
    <source>
        <strain evidence="2 3">B25</strain>
    </source>
</reference>
<name>A0A3G7TWW9_9PSED</name>
<feature type="region of interest" description="Disordered" evidence="1">
    <location>
        <begin position="1"/>
        <end position="44"/>
    </location>
</feature>
<proteinExistence type="predicted"/>
<protein>
    <submittedName>
        <fullName evidence="2">Uncharacterized protein</fullName>
    </submittedName>
</protein>
<evidence type="ECO:0000313" key="3">
    <source>
        <dbReference type="Proteomes" id="UP000268048"/>
    </source>
</evidence>
<dbReference type="Proteomes" id="UP000268048">
    <property type="component" value="Chromosome"/>
</dbReference>
<evidence type="ECO:0000256" key="1">
    <source>
        <dbReference type="SAM" id="MobiDB-lite"/>
    </source>
</evidence>
<sequence>MPQRALHNVGSMSAKAQSQPWKPCQQGSEPLIGTIPAASDGMYW</sequence>
<organism evidence="2 3">
    <name type="scientific">Pseudomonas chlororaphis</name>
    <dbReference type="NCBI Taxonomy" id="587753"/>
    <lineage>
        <taxon>Bacteria</taxon>
        <taxon>Pseudomonadati</taxon>
        <taxon>Pseudomonadota</taxon>
        <taxon>Gammaproteobacteria</taxon>
        <taxon>Pseudomonadales</taxon>
        <taxon>Pseudomonadaceae</taxon>
        <taxon>Pseudomonas</taxon>
    </lineage>
</organism>
<evidence type="ECO:0000313" key="2">
    <source>
        <dbReference type="EMBL" id="AZE51607.1"/>
    </source>
</evidence>
<dbReference type="AlphaFoldDB" id="A0A3G7TWW9"/>
<gene>
    <name evidence="2" type="ORF">C4K04_5979</name>
</gene>
<feature type="compositionally biased region" description="Polar residues" evidence="1">
    <location>
        <begin position="10"/>
        <end position="28"/>
    </location>
</feature>
<dbReference type="EMBL" id="CP027753">
    <property type="protein sequence ID" value="AZE51607.1"/>
    <property type="molecule type" value="Genomic_DNA"/>
</dbReference>
<accession>A0A3G7TWW9</accession>